<sequence>MFTAKFLETLVLFLFHEVDYTLKGMKMDIKTKPWWSYLEEDLQELLNQSMKLLTRVPEWKDKYHDYAFMVFPAAKAYEGFLKKLFYDLGFIGEDEYFGKRFRIGRALNPSLEEGIREKEGVYDKLVNFCHGKELADQLWDTWKQSRNLIFHWFPGERNAIGLAEAEDRFDKIVNAIDSAFEGCKVGLV</sequence>
<evidence type="ECO:0008006" key="3">
    <source>
        <dbReference type="Google" id="ProtNLM"/>
    </source>
</evidence>
<name>A0A1F8AUV4_9BACT</name>
<gene>
    <name evidence="1" type="ORF">A3E44_04730</name>
</gene>
<evidence type="ECO:0000313" key="2">
    <source>
        <dbReference type="Proteomes" id="UP000178603"/>
    </source>
</evidence>
<evidence type="ECO:0000313" key="1">
    <source>
        <dbReference type="EMBL" id="OGM55028.1"/>
    </source>
</evidence>
<dbReference type="AlphaFoldDB" id="A0A1F8AUV4"/>
<protein>
    <recommendedName>
        <fullName evidence="3">Bacterial toxin RNase RnlA/LsoA DBD domain-containing protein</fullName>
    </recommendedName>
</protein>
<dbReference type="EMBL" id="MGGW01000006">
    <property type="protein sequence ID" value="OGM55028.1"/>
    <property type="molecule type" value="Genomic_DNA"/>
</dbReference>
<reference evidence="1 2" key="1">
    <citation type="journal article" date="2016" name="Nat. Commun.">
        <title>Thousands of microbial genomes shed light on interconnected biogeochemical processes in an aquifer system.</title>
        <authorList>
            <person name="Anantharaman K."/>
            <person name="Brown C.T."/>
            <person name="Hug L.A."/>
            <person name="Sharon I."/>
            <person name="Castelle C.J."/>
            <person name="Probst A.J."/>
            <person name="Thomas B.C."/>
            <person name="Singh A."/>
            <person name="Wilkins M.J."/>
            <person name="Karaoz U."/>
            <person name="Brodie E.L."/>
            <person name="Williams K.H."/>
            <person name="Hubbard S.S."/>
            <person name="Banfield J.F."/>
        </authorList>
    </citation>
    <scope>NUCLEOTIDE SEQUENCE [LARGE SCALE GENOMIC DNA]</scope>
</reference>
<dbReference type="Proteomes" id="UP000178603">
    <property type="component" value="Unassembled WGS sequence"/>
</dbReference>
<organism evidence="1 2">
    <name type="scientific">Candidatus Woesebacteria bacterium RIFCSPHIGHO2_12_FULL_41_24</name>
    <dbReference type="NCBI Taxonomy" id="1802510"/>
    <lineage>
        <taxon>Bacteria</taxon>
        <taxon>Candidatus Woeseibacteriota</taxon>
    </lineage>
</organism>
<comment type="caution">
    <text evidence="1">The sequence shown here is derived from an EMBL/GenBank/DDBJ whole genome shotgun (WGS) entry which is preliminary data.</text>
</comment>
<proteinExistence type="predicted"/>
<accession>A0A1F8AUV4</accession>